<protein>
    <submittedName>
        <fullName evidence="1">Uncharacterized protein</fullName>
    </submittedName>
</protein>
<evidence type="ECO:0000313" key="1">
    <source>
        <dbReference type="EMBL" id="KAG2223068.1"/>
    </source>
</evidence>
<keyword evidence="2" id="KW-1185">Reference proteome</keyword>
<dbReference type="AlphaFoldDB" id="A0A8H7S6Q2"/>
<sequence>MEDHRTARVALPTAISTISNTTIYRPHSARDIYDTASSELRSSSSSSTDKDITLTLKQYYCITDDRKSYIYYLINKDDRNPTRGLSINVYVSSMKSD</sequence>
<accession>A0A8H7S6Q2</accession>
<reference evidence="1 2" key="1">
    <citation type="submission" date="2020-12" db="EMBL/GenBank/DDBJ databases">
        <title>Metabolic potential, ecology and presence of endohyphal bacteria is reflected in genomic diversity of Mucoromycotina.</title>
        <authorList>
            <person name="Muszewska A."/>
            <person name="Okrasinska A."/>
            <person name="Steczkiewicz K."/>
            <person name="Drgas O."/>
            <person name="Orlowska M."/>
            <person name="Perlinska-Lenart U."/>
            <person name="Aleksandrzak-Piekarczyk T."/>
            <person name="Szatraj K."/>
            <person name="Zielenkiewicz U."/>
            <person name="Pilsyk S."/>
            <person name="Malc E."/>
            <person name="Mieczkowski P."/>
            <person name="Kruszewska J.S."/>
            <person name="Biernat P."/>
            <person name="Pawlowska J."/>
        </authorList>
    </citation>
    <scope>NUCLEOTIDE SEQUENCE [LARGE SCALE GENOMIC DNA]</scope>
    <source>
        <strain evidence="1 2">CBS 142.35</strain>
    </source>
</reference>
<dbReference type="EMBL" id="JAEPRB010000069">
    <property type="protein sequence ID" value="KAG2223068.1"/>
    <property type="molecule type" value="Genomic_DNA"/>
</dbReference>
<gene>
    <name evidence="1" type="ORF">INT45_008269</name>
</gene>
<evidence type="ECO:0000313" key="2">
    <source>
        <dbReference type="Proteomes" id="UP000646827"/>
    </source>
</evidence>
<organism evidence="1 2">
    <name type="scientific">Circinella minor</name>
    <dbReference type="NCBI Taxonomy" id="1195481"/>
    <lineage>
        <taxon>Eukaryota</taxon>
        <taxon>Fungi</taxon>
        <taxon>Fungi incertae sedis</taxon>
        <taxon>Mucoromycota</taxon>
        <taxon>Mucoromycotina</taxon>
        <taxon>Mucoromycetes</taxon>
        <taxon>Mucorales</taxon>
        <taxon>Lichtheimiaceae</taxon>
        <taxon>Circinella</taxon>
    </lineage>
</organism>
<comment type="caution">
    <text evidence="1">The sequence shown here is derived from an EMBL/GenBank/DDBJ whole genome shotgun (WGS) entry which is preliminary data.</text>
</comment>
<proteinExistence type="predicted"/>
<name>A0A8H7S6Q2_9FUNG</name>
<dbReference type="Proteomes" id="UP000646827">
    <property type="component" value="Unassembled WGS sequence"/>
</dbReference>